<feature type="region of interest" description="Disordered" evidence="2">
    <location>
        <begin position="1"/>
        <end position="36"/>
    </location>
</feature>
<feature type="region of interest" description="Disordered" evidence="2">
    <location>
        <begin position="77"/>
        <end position="119"/>
    </location>
</feature>
<dbReference type="GO" id="GO:0005737">
    <property type="term" value="C:cytoplasm"/>
    <property type="evidence" value="ECO:0007669"/>
    <property type="project" value="UniProtKB-SubCell"/>
</dbReference>
<dbReference type="GO" id="GO:0007004">
    <property type="term" value="P:telomere maintenance via telomerase"/>
    <property type="evidence" value="ECO:0007669"/>
    <property type="project" value="TreeGrafter"/>
</dbReference>
<keyword evidence="1" id="KW-0479">Metal-binding</keyword>
<dbReference type="GO" id="GO:0046872">
    <property type="term" value="F:metal ion binding"/>
    <property type="evidence" value="ECO:0007669"/>
    <property type="project" value="UniProtKB-KW"/>
</dbReference>
<evidence type="ECO:0000313" key="5">
    <source>
        <dbReference type="Proteomes" id="UP001159641"/>
    </source>
</evidence>
<comment type="catalytic activity">
    <reaction evidence="1">
        <text>DNA(n) + a 2'-deoxyribonucleoside 5'-triphosphate = DNA(n+1) + diphosphate</text>
        <dbReference type="Rhea" id="RHEA:22508"/>
        <dbReference type="Rhea" id="RHEA-COMP:17339"/>
        <dbReference type="Rhea" id="RHEA-COMP:17340"/>
        <dbReference type="ChEBI" id="CHEBI:33019"/>
        <dbReference type="ChEBI" id="CHEBI:61560"/>
        <dbReference type="ChEBI" id="CHEBI:173112"/>
        <dbReference type="EC" id="2.7.7.49"/>
    </reaction>
</comment>
<keyword evidence="1" id="KW-0539">Nucleus</keyword>
<comment type="domain">
    <text evidence="1">The RNA-interacting domain 2 (RD2) is essential for both interaction with the CR4-CR5 domain of TERC and for DNA synthesis.</text>
</comment>
<dbReference type="Proteomes" id="UP001159641">
    <property type="component" value="Unassembled WGS sequence"/>
</dbReference>
<dbReference type="GO" id="GO:0005730">
    <property type="term" value="C:nucleolus"/>
    <property type="evidence" value="ECO:0007669"/>
    <property type="project" value="UniProtKB-SubCell"/>
</dbReference>
<evidence type="ECO:0000256" key="2">
    <source>
        <dbReference type="SAM" id="MobiDB-lite"/>
    </source>
</evidence>
<dbReference type="GO" id="GO:0042162">
    <property type="term" value="F:telomeric DNA binding"/>
    <property type="evidence" value="ECO:0007669"/>
    <property type="project" value="TreeGrafter"/>
</dbReference>
<keyword evidence="1" id="KW-0808">Transferase</keyword>
<comment type="caution">
    <text evidence="4">The sequence shown here is derived from an EMBL/GenBank/DDBJ whole genome shotgun (WGS) entry which is preliminary data.</text>
</comment>
<keyword evidence="1" id="KW-0158">Chromosome</keyword>
<feature type="region of interest" description="Disordered" evidence="2">
    <location>
        <begin position="384"/>
        <end position="417"/>
    </location>
</feature>
<gene>
    <name evidence="4" type="ORF">J1605_020801</name>
</gene>
<feature type="domain" description="Telomerase reverse transcriptase C-terminal extension" evidence="3">
    <location>
        <begin position="227"/>
        <end position="253"/>
    </location>
</feature>
<proteinExistence type="inferred from homology"/>
<accession>A0AB34HHD5</accession>
<organism evidence="4 5">
    <name type="scientific">Eschrichtius robustus</name>
    <name type="common">California gray whale</name>
    <name type="synonym">Eschrichtius gibbosus</name>
    <dbReference type="NCBI Taxonomy" id="9764"/>
    <lineage>
        <taxon>Eukaryota</taxon>
        <taxon>Metazoa</taxon>
        <taxon>Chordata</taxon>
        <taxon>Craniata</taxon>
        <taxon>Vertebrata</taxon>
        <taxon>Euteleostomi</taxon>
        <taxon>Mammalia</taxon>
        <taxon>Eutheria</taxon>
        <taxon>Laurasiatheria</taxon>
        <taxon>Artiodactyla</taxon>
        <taxon>Whippomorpha</taxon>
        <taxon>Cetacea</taxon>
        <taxon>Mysticeti</taxon>
        <taxon>Eschrichtiidae</taxon>
        <taxon>Eschrichtius</taxon>
    </lineage>
</organism>
<comment type="similarity">
    <text evidence="1">Belongs to the reverse transcriptase family. Telomerase subfamily.</text>
</comment>
<evidence type="ECO:0000313" key="4">
    <source>
        <dbReference type="EMBL" id="KAJ8791131.1"/>
    </source>
</evidence>
<dbReference type="GO" id="GO:0016605">
    <property type="term" value="C:PML body"/>
    <property type="evidence" value="ECO:0007669"/>
    <property type="project" value="UniProtKB-SubCell"/>
</dbReference>
<feature type="region of interest" description="Disordered" evidence="2">
    <location>
        <begin position="585"/>
        <end position="634"/>
    </location>
</feature>
<keyword evidence="5" id="KW-1185">Reference proteome</keyword>
<comment type="domain">
    <text evidence="1">The primer grip sequence in the RT domain is required for telomerase activity and for stable association with short telomeric primers.</text>
</comment>
<keyword evidence="1" id="KW-0548">Nucleotidyltransferase</keyword>
<keyword evidence="1" id="KW-0779">Telomere</keyword>
<dbReference type="Gene3D" id="1.10.357.90">
    <property type="match status" value="1"/>
</dbReference>
<dbReference type="InterPro" id="IPR049139">
    <property type="entry name" value="TERT_C"/>
</dbReference>
<dbReference type="InterPro" id="IPR003545">
    <property type="entry name" value="Telomerase_RT"/>
</dbReference>
<evidence type="ECO:0000259" key="3">
    <source>
        <dbReference type="Pfam" id="PF21399"/>
    </source>
</evidence>
<dbReference type="EMBL" id="JAIQCJ010001309">
    <property type="protein sequence ID" value="KAJ8791131.1"/>
    <property type="molecule type" value="Genomic_DNA"/>
</dbReference>
<feature type="compositionally biased region" description="Low complexity" evidence="2">
    <location>
        <begin position="9"/>
        <end position="24"/>
    </location>
</feature>
<comment type="function">
    <text evidence="1">Telomerase is a ribonucleoprotein enzyme essential for the replication of chromosome termini in most eukaryotes. Active in progenitor and cancer cells. Inactive, or very low activity, in normal somatic cells. Catalytic component of the teleromerase holoenzyme complex whose main activity is the elongation of telomeres by acting as a reverse transcriptase that adds simple sequence repeats to chromosome ends by copying a template sequence within the RNA component of the enzyme. Catalyzes the RNA-dependent extension of 3'-chromosomal termini with the 6-nucleotide telomeric repeat unit, 5'-TTAGGG-3'. The catalytic cycle involves primer binding, primer extension and release of product once the template boundary has been reached or nascent product translocation followed by further extension. More active on substrates containing 2 or 3 telomeric repeats. Telomerase activity is regulated by a number of factors including telomerase complex-associated proteins, chaperones and polypeptide modifiers. Modulates Wnt signaling. Plays important roles in aging and antiapoptosis.</text>
</comment>
<evidence type="ECO:0000256" key="1">
    <source>
        <dbReference type="RuleBase" id="RU365061"/>
    </source>
</evidence>
<dbReference type="Pfam" id="PF21399">
    <property type="entry name" value="TERT_C"/>
    <property type="match status" value="2"/>
</dbReference>
<dbReference type="GO" id="GO:0070034">
    <property type="term" value="F:telomerase RNA binding"/>
    <property type="evidence" value="ECO:0007669"/>
    <property type="project" value="TreeGrafter"/>
</dbReference>
<dbReference type="GO" id="GO:0000333">
    <property type="term" value="C:telomerase catalytic core complex"/>
    <property type="evidence" value="ECO:0007669"/>
    <property type="project" value="TreeGrafter"/>
</dbReference>
<comment type="domain">
    <text evidence="1">The RNA-interacting domain 1 (RD1)/N-terminal extension (NTE) is required for interaction with the pseudoknot-template domain of each of TERC dimers. It contains anchor sites that bind primer nucleotides upstream of the RNA-DNA hybrid and is thus an essential determinant of repeat addition processivity.</text>
</comment>
<keyword evidence="1" id="KW-0460">Magnesium</keyword>
<name>A0AB34HHD5_ESCRO</name>
<dbReference type="GO" id="GO:0003720">
    <property type="term" value="F:telomerase activity"/>
    <property type="evidence" value="ECO:0007669"/>
    <property type="project" value="InterPro"/>
</dbReference>
<dbReference type="PANTHER" id="PTHR12066">
    <property type="entry name" value="TELOMERASE REVERSE TRANSCRIPTASE"/>
    <property type="match status" value="1"/>
</dbReference>
<sequence length="634" mass="65886">MAAPAQDTANVNSSVKSSVASGSAREPATVGGLSGHTCPVATGGDSAEVVASVMGSSGGGAALWSWGREVALSVPVGSHQGAQQTGTRPGDVLQGVGSRDGGAGWAGLKPGGGRQEGQVLGLQSVGDPRRQDTPVWLSGPFPDGTLVRGVPEYGCLANLQKTVVNFPVEDGGLGGAAPLQLPAHCLFPWCGLLLDTRTLEVRCDHSSYAGTSIRASLTFNQGFKAGRNMRRKLLAVLRLKCHGLFLDLQVCGLPVGGWGCRAQRAADITWGSARFIDPGGSCVSALVCRRVHVCGSTSGVTPTGGCTGRLPYEGGGGLALGGTLPPGPRGSSVCVSAADTASPQSPRQLWRHCSGHQTVLGGQSGPGWPECLCRPFLQREEGCGAGGGRPRGGRRAAAGGRRAAAGREEGGHGRGRVGEQRASRCAGACVVPNPQVPPGGTAGCSSRSVQRLFRNVPCPWVALRPPSENQGRAGDRGCRCLSILGRWTPSFINRAGWPRGPRGRLAARGLQGALPRAAWGGWAPDRADTPRFHACVLQLPFQQPVRRNPSFFLRVISDTSSRCYALLRARNAGVHRRPGYGWRAEGSPGALGTGVTPTRSVLCPSRVPRAPRPPQHLPLQRPQRRRGVGAPLAC</sequence>
<reference evidence="4 5" key="1">
    <citation type="submission" date="2022-11" db="EMBL/GenBank/DDBJ databases">
        <title>Whole genome sequence of Eschrichtius robustus ER-17-0199.</title>
        <authorList>
            <person name="Bruniche-Olsen A."/>
            <person name="Black A.N."/>
            <person name="Fields C.J."/>
            <person name="Walden K."/>
            <person name="Dewoody J.A."/>
        </authorList>
    </citation>
    <scope>NUCLEOTIDE SEQUENCE [LARGE SCALE GENOMIC DNA]</scope>
    <source>
        <strain evidence="4">ER-17-0199</strain>
        <tissue evidence="4">Blubber</tissue>
    </source>
</reference>
<keyword evidence="1" id="KW-0695">RNA-directed DNA polymerase</keyword>
<feature type="domain" description="Telomerase reverse transcriptase C-terminal extension" evidence="3">
    <location>
        <begin position="531"/>
        <end position="575"/>
    </location>
</feature>
<dbReference type="EC" id="2.7.7.49" evidence="1"/>
<feature type="compositionally biased region" description="Gly residues" evidence="2">
    <location>
        <begin position="98"/>
        <end position="115"/>
    </location>
</feature>
<protein>
    <recommendedName>
        <fullName evidence="1">Telomerase reverse transcriptase</fullName>
        <ecNumber evidence="1">2.7.7.49</ecNumber>
    </recommendedName>
    <alternativeName>
        <fullName evidence="1">Telomerase catalytic subunit</fullName>
    </alternativeName>
</protein>
<dbReference type="PANTHER" id="PTHR12066:SF0">
    <property type="entry name" value="TELOMERASE REVERSE TRANSCRIPTASE"/>
    <property type="match status" value="1"/>
</dbReference>
<feature type="compositionally biased region" description="Basic and acidic residues" evidence="2">
    <location>
        <begin position="405"/>
        <end position="417"/>
    </location>
</feature>
<comment type="subcellular location">
    <subcellularLocation>
        <location evidence="1">Nucleus</location>
        <location evidence="1">Nucleolus</location>
    </subcellularLocation>
    <subcellularLocation>
        <location evidence="1">Nucleus</location>
        <location evidence="1">Nucleoplasm</location>
    </subcellularLocation>
    <subcellularLocation>
        <location evidence="1">Nucleus</location>
    </subcellularLocation>
    <subcellularLocation>
        <location evidence="1">Chromosome</location>
        <location evidence="1">Telomere</location>
    </subcellularLocation>
    <subcellularLocation>
        <location evidence="1">Cytoplasm</location>
    </subcellularLocation>
    <subcellularLocation>
        <location evidence="1">Nucleus</location>
        <location evidence="1">PML body</location>
    </subcellularLocation>
    <text evidence="1">Shuttling between nuclear and cytoplasm depends on cell cycle, phosphorylation states, transformation and DNA damage. Diffuse localization in the nucleoplasm. Enriched in nucleoli of certain cell types. Translocated to the cytoplasm via nuclear pores in a CRM1/RAN-dependent manner involving oxidative stress-mediated phosphorylation at Tyr. Dephosphorylation at this site by SHP2 retains TERT in the nucleus. Translocated to the nucleus by phosphorylation by AKT.</text>
</comment>
<dbReference type="GO" id="GO:0000781">
    <property type="term" value="C:chromosome, telomeric region"/>
    <property type="evidence" value="ECO:0007669"/>
    <property type="project" value="UniProtKB-SubCell"/>
</dbReference>
<dbReference type="AlphaFoldDB" id="A0AB34HHD5"/>